<sequence>MDRRRISAIAHQDHPIASPLGDDTVRRLLGRAITSGDERVLDLGCAEAAWLVHALNDHPGIHAEGVDIDAETIAQARESAAKAGLSDRLNLHAVDAKEFTSPHRFDVVLNVGSTHAFDGMLLTLEAARTHLAPGGRVLLGECFWEREPNQVTLDAGFTIDEYDDLATTVDRITAAGWTPLYGHVSTMQEWDDYEWSWTGSVSRWALDNPDDPDHQDALEAAGKHRHTWLHGYRGVLGFVTLLLRSTF</sequence>
<dbReference type="InterPro" id="IPR025714">
    <property type="entry name" value="Methyltranfer_dom"/>
</dbReference>
<keyword evidence="2" id="KW-0808">Transferase</keyword>
<dbReference type="Proteomes" id="UP000460435">
    <property type="component" value="Unassembled WGS sequence"/>
</dbReference>
<keyword evidence="3" id="KW-1185">Reference proteome</keyword>
<dbReference type="RefSeq" id="WP_162451701.1">
    <property type="nucleotide sequence ID" value="NZ_WLZY01000006.1"/>
</dbReference>
<dbReference type="PANTHER" id="PTHR43667:SF2">
    <property type="entry name" value="FATTY ACID C-METHYL TRANSFERASE"/>
    <property type="match status" value="1"/>
</dbReference>
<dbReference type="Pfam" id="PF13847">
    <property type="entry name" value="Methyltransf_31"/>
    <property type="match status" value="1"/>
</dbReference>
<proteinExistence type="predicted"/>
<dbReference type="GO" id="GO:0008168">
    <property type="term" value="F:methyltransferase activity"/>
    <property type="evidence" value="ECO:0007669"/>
    <property type="project" value="UniProtKB-KW"/>
</dbReference>
<evidence type="ECO:0000313" key="2">
    <source>
        <dbReference type="EMBL" id="NDL59006.1"/>
    </source>
</evidence>
<evidence type="ECO:0000259" key="1">
    <source>
        <dbReference type="Pfam" id="PF13847"/>
    </source>
</evidence>
<dbReference type="Gene3D" id="3.40.50.150">
    <property type="entry name" value="Vaccinia Virus protein VP39"/>
    <property type="match status" value="1"/>
</dbReference>
<feature type="domain" description="Methyltransferase" evidence="1">
    <location>
        <begin position="37"/>
        <end position="143"/>
    </location>
</feature>
<comment type="caution">
    <text evidence="2">The sequence shown here is derived from an EMBL/GenBank/DDBJ whole genome shotgun (WGS) entry which is preliminary data.</text>
</comment>
<dbReference type="InterPro" id="IPR050723">
    <property type="entry name" value="CFA/CMAS"/>
</dbReference>
<keyword evidence="2" id="KW-0489">Methyltransferase</keyword>
<protein>
    <submittedName>
        <fullName evidence="2">Methyltransferase domain-containing protein</fullName>
    </submittedName>
</protein>
<dbReference type="CDD" id="cd02440">
    <property type="entry name" value="AdoMet_MTases"/>
    <property type="match status" value="1"/>
</dbReference>
<dbReference type="PANTHER" id="PTHR43667">
    <property type="entry name" value="CYCLOPROPANE-FATTY-ACYL-PHOSPHOLIPID SYNTHASE"/>
    <property type="match status" value="1"/>
</dbReference>
<organism evidence="2 3">
    <name type="scientific">Phytoactinopolyspora mesophila</name>
    <dbReference type="NCBI Taxonomy" id="2650750"/>
    <lineage>
        <taxon>Bacteria</taxon>
        <taxon>Bacillati</taxon>
        <taxon>Actinomycetota</taxon>
        <taxon>Actinomycetes</taxon>
        <taxon>Jiangellales</taxon>
        <taxon>Jiangellaceae</taxon>
        <taxon>Phytoactinopolyspora</taxon>
    </lineage>
</organism>
<dbReference type="AlphaFoldDB" id="A0A7K3M6V4"/>
<dbReference type="SUPFAM" id="SSF53335">
    <property type="entry name" value="S-adenosyl-L-methionine-dependent methyltransferases"/>
    <property type="match status" value="1"/>
</dbReference>
<reference evidence="2 3" key="1">
    <citation type="submission" date="2019-11" db="EMBL/GenBank/DDBJ databases">
        <authorList>
            <person name="Li X.-J."/>
            <person name="Feng X.-M."/>
        </authorList>
    </citation>
    <scope>NUCLEOTIDE SEQUENCE [LARGE SCALE GENOMIC DNA]</scope>
    <source>
        <strain evidence="2 3">XMNu-373</strain>
    </source>
</reference>
<evidence type="ECO:0000313" key="3">
    <source>
        <dbReference type="Proteomes" id="UP000460435"/>
    </source>
</evidence>
<dbReference type="InterPro" id="IPR029063">
    <property type="entry name" value="SAM-dependent_MTases_sf"/>
</dbReference>
<accession>A0A7K3M6V4</accession>
<gene>
    <name evidence="2" type="ORF">F7O44_18225</name>
</gene>
<dbReference type="EMBL" id="WLZY01000006">
    <property type="protein sequence ID" value="NDL59006.1"/>
    <property type="molecule type" value="Genomic_DNA"/>
</dbReference>
<dbReference type="GO" id="GO:0032259">
    <property type="term" value="P:methylation"/>
    <property type="evidence" value="ECO:0007669"/>
    <property type="project" value="UniProtKB-KW"/>
</dbReference>
<name>A0A7K3M6V4_9ACTN</name>